<evidence type="ECO:0000313" key="1">
    <source>
        <dbReference type="EMBL" id="DAG03545.1"/>
    </source>
</evidence>
<proteinExistence type="predicted"/>
<reference evidence="1" key="1">
    <citation type="journal article" date="2021" name="Proc. Natl. Acad. Sci. U.S.A.">
        <title>A Catalog of Tens of Thousands of Viruses from Human Metagenomes Reveals Hidden Associations with Chronic Diseases.</title>
        <authorList>
            <person name="Tisza M.J."/>
            <person name="Buck C.B."/>
        </authorList>
    </citation>
    <scope>NUCLEOTIDE SEQUENCE</scope>
    <source>
        <strain evidence="1">CtVOP12</strain>
    </source>
</reference>
<accession>A0A8S5V9W3</accession>
<name>A0A8S5V9W3_9CAUD</name>
<protein>
    <submittedName>
        <fullName evidence="1">Uncharacterized protein</fullName>
    </submittedName>
</protein>
<sequence>MEFLMSLFWRLALPDAIPPFRLSFSASSRLLFCTRFCSLATPPPRFYNIKRARYSPVWLFSELF</sequence>
<dbReference type="EMBL" id="BK016231">
    <property type="protein sequence ID" value="DAG03545.1"/>
    <property type="molecule type" value="Genomic_DNA"/>
</dbReference>
<organism evidence="1">
    <name type="scientific">Siphoviridae sp. ctVOP12</name>
    <dbReference type="NCBI Taxonomy" id="2825531"/>
    <lineage>
        <taxon>Viruses</taxon>
        <taxon>Duplodnaviria</taxon>
        <taxon>Heunggongvirae</taxon>
        <taxon>Uroviricota</taxon>
        <taxon>Caudoviricetes</taxon>
    </lineage>
</organism>